<evidence type="ECO:0000313" key="2">
    <source>
        <dbReference type="EMBL" id="MCW7529779.1"/>
    </source>
</evidence>
<evidence type="ECO:0000313" key="1">
    <source>
        <dbReference type="EMBL" id="MCW7526109.1"/>
    </source>
</evidence>
<dbReference type="EMBL" id="JAMQPM010000002">
    <property type="protein sequence ID" value="MCW7526109.1"/>
    <property type="molecule type" value="Genomic_DNA"/>
</dbReference>
<organism evidence="2 3">
    <name type="scientific">Leptospira soteropolitanensis</name>
    <dbReference type="NCBI Taxonomy" id="2950025"/>
    <lineage>
        <taxon>Bacteria</taxon>
        <taxon>Pseudomonadati</taxon>
        <taxon>Spirochaetota</taxon>
        <taxon>Spirochaetia</taxon>
        <taxon>Leptospirales</taxon>
        <taxon>Leptospiraceae</taxon>
        <taxon>Leptospira</taxon>
    </lineage>
</organism>
<dbReference type="Proteomes" id="UP001208912">
    <property type="component" value="Unassembled WGS sequence"/>
</dbReference>
<name>A0AAW5VA30_9LEPT</name>
<gene>
    <name evidence="1" type="ORF">ND861_07125</name>
    <name evidence="2" type="ORF">ND862_06110</name>
</gene>
<keyword evidence="4" id="KW-1185">Reference proteome</keyword>
<dbReference type="AlphaFoldDB" id="A0AAW5VA30"/>
<reference evidence="2 4" key="1">
    <citation type="submission" date="2022-06" db="EMBL/GenBank/DDBJ databases">
        <title>Leptospira isolates from biofilms formed at urban environments.</title>
        <authorList>
            <person name="Ribeiro P.S."/>
            <person name="Sousa T."/>
            <person name="Carvalho N."/>
            <person name="Aburjaile F."/>
            <person name="Neves F."/>
            <person name="Oliveira D."/>
            <person name="Blanco L."/>
            <person name="Lima J."/>
            <person name="Costa F."/>
            <person name="Brenig B."/>
            <person name="Soares S."/>
            <person name="Ramos R."/>
            <person name="Goes-Neto A."/>
            <person name="Matiuzzi M."/>
            <person name="Azevedo V."/>
            <person name="Ristow P."/>
        </authorList>
    </citation>
    <scope>NUCLEOTIDE SEQUENCE</scope>
    <source>
        <strain evidence="1 4">VSF19</strain>
        <strain evidence="2">VSF20</strain>
    </source>
</reference>
<proteinExistence type="predicted"/>
<dbReference type="RefSeq" id="WP_265351386.1">
    <property type="nucleotide sequence ID" value="NZ_JAMQPL010000002.1"/>
</dbReference>
<comment type="caution">
    <text evidence="2">The sequence shown here is derived from an EMBL/GenBank/DDBJ whole genome shotgun (WGS) entry which is preliminary data.</text>
</comment>
<protein>
    <submittedName>
        <fullName evidence="2">Uncharacterized protein</fullName>
    </submittedName>
</protein>
<evidence type="ECO:0000313" key="3">
    <source>
        <dbReference type="Proteomes" id="UP001208540"/>
    </source>
</evidence>
<accession>A0AAW5VA30</accession>
<sequence length="96" mass="11655">MKHLMGSFIHVLEGHHEDELVTEEYAKAKGFYKIQIDNYLASEVVKVDENGIKYYWKSIVDFTYELDFVQDEIDDIRKFIYRKYIEPRWKEKKKTA</sequence>
<evidence type="ECO:0000313" key="4">
    <source>
        <dbReference type="Proteomes" id="UP001208912"/>
    </source>
</evidence>
<dbReference type="EMBL" id="JAMQPL010000002">
    <property type="protein sequence ID" value="MCW7529779.1"/>
    <property type="molecule type" value="Genomic_DNA"/>
</dbReference>
<dbReference type="Proteomes" id="UP001208540">
    <property type="component" value="Unassembled WGS sequence"/>
</dbReference>